<dbReference type="SUPFAM" id="SSF55486">
    <property type="entry name" value="Metalloproteases ('zincins'), catalytic domain"/>
    <property type="match status" value="1"/>
</dbReference>
<reference evidence="1" key="2">
    <citation type="submission" date="2023-04" db="EMBL/GenBank/DDBJ databases">
        <title>Paracnuella aquatica gen. nov., sp. nov., a member of the family Chitinophagaceae isolated from a hot spring.</title>
        <authorList>
            <person name="Wang C."/>
        </authorList>
    </citation>
    <scope>NUCLEOTIDE SEQUENCE</scope>
    <source>
        <strain evidence="1">LB-8</strain>
    </source>
</reference>
<dbReference type="InterPro" id="IPR024653">
    <property type="entry name" value="Peptidase_M10/M27/M57"/>
</dbReference>
<protein>
    <submittedName>
        <fullName evidence="1">M57 family metalloprotease</fullName>
    </submittedName>
</protein>
<name>A0A9X2XMZ5_9BACT</name>
<keyword evidence="1" id="KW-0482">Metalloprotease</keyword>
<dbReference type="PROSITE" id="PS51257">
    <property type="entry name" value="PROKAR_LIPOPROTEIN"/>
    <property type="match status" value="1"/>
</dbReference>
<keyword evidence="2" id="KW-1185">Reference proteome</keyword>
<dbReference type="Gene3D" id="3.40.390.10">
    <property type="entry name" value="Collagenase (Catalytic Domain)"/>
    <property type="match status" value="1"/>
</dbReference>
<proteinExistence type="predicted"/>
<reference evidence="1" key="1">
    <citation type="submission" date="2022-09" db="EMBL/GenBank/DDBJ databases">
        <authorList>
            <person name="Yuan C."/>
            <person name="Ke Z."/>
        </authorList>
    </citation>
    <scope>NUCLEOTIDE SEQUENCE</scope>
    <source>
        <strain evidence="1">LB-8</strain>
    </source>
</reference>
<keyword evidence="1" id="KW-0645">Protease</keyword>
<keyword evidence="1" id="KW-0378">Hydrolase</keyword>
<dbReference type="InterPro" id="IPR024079">
    <property type="entry name" value="MetalloPept_cat_dom_sf"/>
</dbReference>
<dbReference type="AlphaFoldDB" id="A0A9X2XMZ5"/>
<dbReference type="Proteomes" id="UP001155483">
    <property type="component" value="Unassembled WGS sequence"/>
</dbReference>
<organism evidence="1 2">
    <name type="scientific">Paraflavisolibacter caeni</name>
    <dbReference type="NCBI Taxonomy" id="2982496"/>
    <lineage>
        <taxon>Bacteria</taxon>
        <taxon>Pseudomonadati</taxon>
        <taxon>Bacteroidota</taxon>
        <taxon>Chitinophagia</taxon>
        <taxon>Chitinophagales</taxon>
        <taxon>Chitinophagaceae</taxon>
        <taxon>Paraflavisolibacter</taxon>
    </lineage>
</organism>
<evidence type="ECO:0000313" key="2">
    <source>
        <dbReference type="Proteomes" id="UP001155483"/>
    </source>
</evidence>
<comment type="caution">
    <text evidence="1">The sequence shown here is derived from an EMBL/GenBank/DDBJ whole genome shotgun (WGS) entry which is preliminary data.</text>
</comment>
<dbReference type="GO" id="GO:0008237">
    <property type="term" value="F:metallopeptidase activity"/>
    <property type="evidence" value="ECO:0007669"/>
    <property type="project" value="UniProtKB-KW"/>
</dbReference>
<dbReference type="EMBL" id="JAOTIF010000001">
    <property type="protein sequence ID" value="MCU7547544.1"/>
    <property type="molecule type" value="Genomic_DNA"/>
</dbReference>
<sequence length="270" mass="28827">MKNTLLFAVFFIMALLLTACKKDIKESEAQQAISQDVLSKIQKLGFGISSVQKVEGGYLVEDDILLTDEHLNGNPKMEILRVGSEEQYRTSNTVLGLPRTITIRVSTSLPSVYVTALNAAIARYNALKTTTTNFLLTFVRVTSGGNIVINPAPAGSPYLASAGFPSDAGNPYTQILVNASIVNSWAANTKTTILAHEIGHCIGLRHTDWFNRSFSCGGSAVNEGAGSVGAKLIPGTPSGAEAGSWMLACIGNGTNRPFTANDVIALRWLY</sequence>
<evidence type="ECO:0000313" key="1">
    <source>
        <dbReference type="EMBL" id="MCU7547544.1"/>
    </source>
</evidence>
<dbReference type="Pfam" id="PF12388">
    <property type="entry name" value="Peptidase_M57"/>
    <property type="match status" value="1"/>
</dbReference>
<accession>A0A9X2XMZ5</accession>
<dbReference type="RefSeq" id="WP_279294991.1">
    <property type="nucleotide sequence ID" value="NZ_JAOTIF010000001.1"/>
</dbReference>
<gene>
    <name evidence="1" type="ORF">OCK74_00385</name>
</gene>